<protein>
    <submittedName>
        <fullName evidence="1">Uncharacterized protein</fullName>
    </submittedName>
</protein>
<dbReference type="SUPFAM" id="SSF52047">
    <property type="entry name" value="RNI-like"/>
    <property type="match status" value="1"/>
</dbReference>
<gene>
    <name evidence="1" type="ORF">CPB83DRAFT_850185</name>
</gene>
<reference evidence="1" key="1">
    <citation type="submission" date="2020-11" db="EMBL/GenBank/DDBJ databases">
        <authorList>
            <consortium name="DOE Joint Genome Institute"/>
            <person name="Ahrendt S."/>
            <person name="Riley R."/>
            <person name="Andreopoulos W."/>
            <person name="Labutti K."/>
            <person name="Pangilinan J."/>
            <person name="Ruiz-Duenas F.J."/>
            <person name="Barrasa J.M."/>
            <person name="Sanchez-Garcia M."/>
            <person name="Camarero S."/>
            <person name="Miyauchi S."/>
            <person name="Serrano A."/>
            <person name="Linde D."/>
            <person name="Babiker R."/>
            <person name="Drula E."/>
            <person name="Ayuso-Fernandez I."/>
            <person name="Pacheco R."/>
            <person name="Padilla G."/>
            <person name="Ferreira P."/>
            <person name="Barriuso J."/>
            <person name="Kellner H."/>
            <person name="Castanera R."/>
            <person name="Alfaro M."/>
            <person name="Ramirez L."/>
            <person name="Pisabarro A.G."/>
            <person name="Kuo A."/>
            <person name="Tritt A."/>
            <person name="Lipzen A."/>
            <person name="He G."/>
            <person name="Yan M."/>
            <person name="Ng V."/>
            <person name="Cullen D."/>
            <person name="Martin F."/>
            <person name="Rosso M.-N."/>
            <person name="Henrissat B."/>
            <person name="Hibbett D."/>
            <person name="Martinez A.T."/>
            <person name="Grigoriev I.V."/>
        </authorList>
    </citation>
    <scope>NUCLEOTIDE SEQUENCE</scope>
    <source>
        <strain evidence="1">CBS 506.95</strain>
    </source>
</reference>
<name>A0A9P6JRF1_9AGAR</name>
<dbReference type="Proteomes" id="UP000807306">
    <property type="component" value="Unassembled WGS sequence"/>
</dbReference>
<dbReference type="EMBL" id="MU157838">
    <property type="protein sequence ID" value="KAF9530717.1"/>
    <property type="molecule type" value="Genomic_DNA"/>
</dbReference>
<comment type="caution">
    <text evidence="1">The sequence shown here is derived from an EMBL/GenBank/DDBJ whole genome shotgun (WGS) entry which is preliminary data.</text>
</comment>
<sequence>MLNMLQNPLVAIHVQKLYIRAWFIQYLLKRGALFGKHSSSTSKSGRRINSRDLFFSSFNIPKTLKPLFRSRGGLGEGKLVETLSPKLILSLMAVAIEGMANATVLDFEWRDLPLNKDTSVFLTATRKTFGPSLRRLALQAPIIMFKELLAIADFPHLDELAFYFDYALESKTRKERKPVEASAELQELLNTLIPFITRRRSTLRTLHISSSSSSDLSIFFLRLPDLPGLRRLNLEIRFDESHLVDSSGILKFLQTSSLLHVRLKPPITISSDVHADGRDTTSTRRDNGWAQLNQKILGHVGCLRRLESLELPFLSLEKTLPLIRRSSDTLTALTLTNKFLSLSEVTEVIHLFHHRPFDLQHLHLEVVSLELVILKLLALRVPNLFSLELVFKEPDRIPEEVFPDESLDYAPFKDWRLYDLGLYLSRYQPPSPETSLLTGVSTPIEETFMNKIQKTVPSIVELKGVERLSPLEALATRFTV</sequence>
<accession>A0A9P6JRF1</accession>
<dbReference type="OrthoDB" id="2987979at2759"/>
<evidence type="ECO:0000313" key="1">
    <source>
        <dbReference type="EMBL" id="KAF9530717.1"/>
    </source>
</evidence>
<keyword evidence="2" id="KW-1185">Reference proteome</keyword>
<evidence type="ECO:0000313" key="2">
    <source>
        <dbReference type="Proteomes" id="UP000807306"/>
    </source>
</evidence>
<proteinExistence type="predicted"/>
<dbReference type="AlphaFoldDB" id="A0A9P6JRF1"/>
<organism evidence="1 2">
    <name type="scientific">Crepidotus variabilis</name>
    <dbReference type="NCBI Taxonomy" id="179855"/>
    <lineage>
        <taxon>Eukaryota</taxon>
        <taxon>Fungi</taxon>
        <taxon>Dikarya</taxon>
        <taxon>Basidiomycota</taxon>
        <taxon>Agaricomycotina</taxon>
        <taxon>Agaricomycetes</taxon>
        <taxon>Agaricomycetidae</taxon>
        <taxon>Agaricales</taxon>
        <taxon>Agaricineae</taxon>
        <taxon>Crepidotaceae</taxon>
        <taxon>Crepidotus</taxon>
    </lineage>
</organism>